<comment type="caution">
    <text evidence="9">The sequence shown here is derived from an EMBL/GenBank/DDBJ whole genome shotgun (WGS) entry which is preliminary data.</text>
</comment>
<evidence type="ECO:0000256" key="2">
    <source>
        <dbReference type="ARBA" id="ARBA00022723"/>
    </source>
</evidence>
<keyword evidence="10" id="KW-1185">Reference proteome</keyword>
<dbReference type="PANTHER" id="PTHR41536">
    <property type="entry name" value="PKHD-TYPE HYDROXYLASE YBIX"/>
    <property type="match status" value="1"/>
</dbReference>
<dbReference type="HAMAP" id="MF_00657">
    <property type="entry name" value="Hydroxyl_YbiX"/>
    <property type="match status" value="1"/>
</dbReference>
<dbReference type="GO" id="GO:0016706">
    <property type="term" value="F:2-oxoglutarate-dependent dioxygenase activity"/>
    <property type="evidence" value="ECO:0007669"/>
    <property type="project" value="UniProtKB-UniRule"/>
</dbReference>
<feature type="binding site" evidence="7">
    <location>
        <position position="159"/>
    </location>
    <ligand>
        <name>Fe cation</name>
        <dbReference type="ChEBI" id="CHEBI:24875"/>
    </ligand>
</feature>
<evidence type="ECO:0000256" key="4">
    <source>
        <dbReference type="ARBA" id="ARBA00022964"/>
    </source>
</evidence>
<dbReference type="InterPro" id="IPR044862">
    <property type="entry name" value="Pro_4_hyd_alph_FE2OG_OXY"/>
</dbReference>
<dbReference type="eggNOG" id="COG3128">
    <property type="taxonomic scope" value="Bacteria"/>
</dbReference>
<dbReference type="Proteomes" id="UP000027100">
    <property type="component" value="Unassembled WGS sequence"/>
</dbReference>
<reference evidence="9 10" key="1">
    <citation type="journal article" date="2014" name="Antonie Van Leeuwenhoek">
        <title>Hyphomonas beringensis sp. nov. and Hyphomonas chukchiensis sp. nov., isolated from surface seawater of the Bering Sea and Chukchi Sea.</title>
        <authorList>
            <person name="Li C."/>
            <person name="Lai Q."/>
            <person name="Li G."/>
            <person name="Dong C."/>
            <person name="Wang J."/>
            <person name="Liao Y."/>
            <person name="Shao Z."/>
        </authorList>
    </citation>
    <scope>NUCLEOTIDE SEQUENCE [LARGE SCALE GENOMIC DNA]</scope>
    <source>
        <strain evidence="9 10">PS728</strain>
    </source>
</reference>
<sequence length="226" mass="24737">MLLHIPDVLNGQELALLRNALSAADWRDGAATAGVQAARVKQNLQLPADAPEAKPMGEIVKAALLRHPLFQSAALPHTVLTPRFNRYEGGGHYGNHVDSALHTDPYTGISVRTDASTTVFLNSPDEYDGGELIVEDTYGVHEVKLPAGDAILYPSTSLHRVEPVTRGARLASFLWTQSRVRDDARRGMLFQLDMTILSLRAKISDASEVVALTGHYHNLLRQWAEA</sequence>
<dbReference type="EMBL" id="ARYM01000007">
    <property type="protein sequence ID" value="KCZ98975.1"/>
    <property type="molecule type" value="Genomic_DNA"/>
</dbReference>
<dbReference type="SMART" id="SM00702">
    <property type="entry name" value="P4Hc"/>
    <property type="match status" value="1"/>
</dbReference>
<evidence type="ECO:0000313" key="9">
    <source>
        <dbReference type="EMBL" id="KCZ98975.1"/>
    </source>
</evidence>
<dbReference type="PROSITE" id="PS51471">
    <property type="entry name" value="FE2OG_OXY"/>
    <property type="match status" value="1"/>
</dbReference>
<dbReference type="Pfam" id="PF18331">
    <property type="entry name" value="PKHD_C"/>
    <property type="match status" value="1"/>
</dbReference>
<accession>A0A062VLG7</accession>
<dbReference type="RefSeq" id="WP_035596322.1">
    <property type="nucleotide sequence ID" value="NZ_ARYM01000007.1"/>
</dbReference>
<dbReference type="InterPro" id="IPR005123">
    <property type="entry name" value="Oxoglu/Fe-dep_dioxygenase_dom"/>
</dbReference>
<organism evidence="9 10">
    <name type="scientific">Hyphomonas polymorpha PS728</name>
    <dbReference type="NCBI Taxonomy" id="1280954"/>
    <lineage>
        <taxon>Bacteria</taxon>
        <taxon>Pseudomonadati</taxon>
        <taxon>Pseudomonadota</taxon>
        <taxon>Alphaproteobacteria</taxon>
        <taxon>Hyphomonadales</taxon>
        <taxon>Hyphomonadaceae</taxon>
        <taxon>Hyphomonas</taxon>
    </lineage>
</organism>
<dbReference type="NCBIfam" id="NF003975">
    <property type="entry name" value="PRK05467.1-4"/>
    <property type="match status" value="1"/>
</dbReference>
<dbReference type="GO" id="GO:0006879">
    <property type="term" value="P:intracellular iron ion homeostasis"/>
    <property type="evidence" value="ECO:0007669"/>
    <property type="project" value="TreeGrafter"/>
</dbReference>
<dbReference type="PATRIC" id="fig|1280954.3.peg.1442"/>
<proteinExistence type="inferred from homology"/>
<dbReference type="InterPro" id="IPR041097">
    <property type="entry name" value="PKHD_C"/>
</dbReference>
<name>A0A062VLG7_9PROT</name>
<feature type="binding site" evidence="7">
    <location>
        <position position="169"/>
    </location>
    <ligand>
        <name>2-oxoglutarate</name>
        <dbReference type="ChEBI" id="CHEBI:16810"/>
    </ligand>
</feature>
<dbReference type="SUPFAM" id="SSF51197">
    <property type="entry name" value="Clavaminate synthase-like"/>
    <property type="match status" value="1"/>
</dbReference>
<dbReference type="InterPro" id="IPR006620">
    <property type="entry name" value="Pro_4_hyd_alph"/>
</dbReference>
<evidence type="ECO:0000256" key="5">
    <source>
        <dbReference type="ARBA" id="ARBA00023002"/>
    </source>
</evidence>
<evidence type="ECO:0000313" key="10">
    <source>
        <dbReference type="Proteomes" id="UP000027100"/>
    </source>
</evidence>
<dbReference type="InterPro" id="IPR023550">
    <property type="entry name" value="PKHD_hydroxylase"/>
</dbReference>
<evidence type="ECO:0000256" key="3">
    <source>
        <dbReference type="ARBA" id="ARBA00022896"/>
    </source>
</evidence>
<keyword evidence="3 7" id="KW-0847">Vitamin C</keyword>
<feature type="domain" description="Fe2OG dioxygenase" evidence="8">
    <location>
        <begin position="78"/>
        <end position="178"/>
    </location>
</feature>
<keyword evidence="2 7" id="KW-0479">Metal-binding</keyword>
<keyword evidence="6 7" id="KW-0408">Iron</keyword>
<keyword evidence="5 7" id="KW-0560">Oxidoreductase</keyword>
<feature type="binding site" evidence="7">
    <location>
        <position position="96"/>
    </location>
    <ligand>
        <name>Fe cation</name>
        <dbReference type="ChEBI" id="CHEBI:24875"/>
    </ligand>
</feature>
<comment type="cofactor">
    <cofactor evidence="7">
        <name>Fe(2+)</name>
        <dbReference type="ChEBI" id="CHEBI:29033"/>
    </cofactor>
    <text evidence="7">Binds 1 Fe(2+) ion per subunit.</text>
</comment>
<dbReference type="Gene3D" id="2.60.120.620">
    <property type="entry name" value="q2cbj1_9rhob like domain"/>
    <property type="match status" value="1"/>
</dbReference>
<dbReference type="NCBIfam" id="NF003974">
    <property type="entry name" value="PRK05467.1-3"/>
    <property type="match status" value="1"/>
</dbReference>
<dbReference type="GO" id="GO:0005506">
    <property type="term" value="F:iron ion binding"/>
    <property type="evidence" value="ECO:0007669"/>
    <property type="project" value="UniProtKB-UniRule"/>
</dbReference>
<dbReference type="PANTHER" id="PTHR41536:SF1">
    <property type="entry name" value="PKHD-TYPE HYDROXYLASE YBIX"/>
    <property type="match status" value="1"/>
</dbReference>
<dbReference type="GO" id="GO:0031418">
    <property type="term" value="F:L-ascorbic acid binding"/>
    <property type="evidence" value="ECO:0007669"/>
    <property type="project" value="UniProtKB-KW"/>
</dbReference>
<dbReference type="Pfam" id="PF13640">
    <property type="entry name" value="2OG-FeII_Oxy_3"/>
    <property type="match status" value="1"/>
</dbReference>
<evidence type="ECO:0000256" key="1">
    <source>
        <dbReference type="ARBA" id="ARBA00001961"/>
    </source>
</evidence>
<protein>
    <submittedName>
        <fullName evidence="9">2OG-Fe(II) oxygenase</fullName>
    </submittedName>
</protein>
<comment type="cofactor">
    <cofactor evidence="1 7">
        <name>L-ascorbate</name>
        <dbReference type="ChEBI" id="CHEBI:38290"/>
    </cofactor>
</comment>
<feature type="binding site" evidence="7">
    <location>
        <position position="98"/>
    </location>
    <ligand>
        <name>Fe cation</name>
        <dbReference type="ChEBI" id="CHEBI:24875"/>
    </ligand>
</feature>
<dbReference type="GO" id="GO:0006974">
    <property type="term" value="P:DNA damage response"/>
    <property type="evidence" value="ECO:0007669"/>
    <property type="project" value="TreeGrafter"/>
</dbReference>
<gene>
    <name evidence="9" type="ORF">HPO_07107</name>
</gene>
<dbReference type="Gene3D" id="4.10.860.20">
    <property type="entry name" value="Rabenosyn, Rab binding domain"/>
    <property type="match status" value="1"/>
</dbReference>
<evidence type="ECO:0000256" key="6">
    <source>
        <dbReference type="ARBA" id="ARBA00023004"/>
    </source>
</evidence>
<evidence type="ECO:0000259" key="8">
    <source>
        <dbReference type="PROSITE" id="PS51471"/>
    </source>
</evidence>
<dbReference type="OrthoDB" id="9812472at2"/>
<dbReference type="STRING" id="1280954.HPO_07107"/>
<keyword evidence="4 7" id="KW-0223">Dioxygenase</keyword>
<evidence type="ECO:0000256" key="7">
    <source>
        <dbReference type="HAMAP-Rule" id="MF_00657"/>
    </source>
</evidence>
<dbReference type="AlphaFoldDB" id="A0A062VLG7"/>